<dbReference type="GO" id="GO:0017001">
    <property type="term" value="P:antibiotic catabolic process"/>
    <property type="evidence" value="ECO:0007669"/>
    <property type="project" value="UniProtKB-ARBA"/>
</dbReference>
<evidence type="ECO:0000256" key="2">
    <source>
        <dbReference type="SAM" id="SignalP"/>
    </source>
</evidence>
<reference evidence="4" key="1">
    <citation type="submission" date="2021-11" db="EMBL/GenBank/DDBJ databases">
        <title>BS-T2-15 a new species belonging to the Comamonadaceae family isolated from the soil of a French oak forest.</title>
        <authorList>
            <person name="Mieszkin S."/>
            <person name="Alain K."/>
        </authorList>
    </citation>
    <scope>NUCLEOTIDE SEQUENCE</scope>
    <source>
        <strain evidence="4">BS-T2-15</strain>
    </source>
</reference>
<dbReference type="Proteomes" id="UP001139353">
    <property type="component" value="Unassembled WGS sequence"/>
</dbReference>
<evidence type="ECO:0000256" key="1">
    <source>
        <dbReference type="ARBA" id="ARBA00005250"/>
    </source>
</evidence>
<dbReference type="Pfam" id="PF00753">
    <property type="entry name" value="Lactamase_B"/>
    <property type="match status" value="1"/>
</dbReference>
<dbReference type="Gene3D" id="3.60.15.10">
    <property type="entry name" value="Ribonuclease Z/Hydroxyacylglutathione hydrolase-like"/>
    <property type="match status" value="1"/>
</dbReference>
<organism evidence="4 5">
    <name type="scientific">Scleromatobacter humisilvae</name>
    <dbReference type="NCBI Taxonomy" id="2897159"/>
    <lineage>
        <taxon>Bacteria</taxon>
        <taxon>Pseudomonadati</taxon>
        <taxon>Pseudomonadota</taxon>
        <taxon>Betaproteobacteria</taxon>
        <taxon>Burkholderiales</taxon>
        <taxon>Sphaerotilaceae</taxon>
        <taxon>Scleromatobacter</taxon>
    </lineage>
</organism>
<dbReference type="InterPro" id="IPR036866">
    <property type="entry name" value="RibonucZ/Hydroxyglut_hydro"/>
</dbReference>
<dbReference type="InterPro" id="IPR050855">
    <property type="entry name" value="NDM-1-like"/>
</dbReference>
<dbReference type="SUPFAM" id="SSF56281">
    <property type="entry name" value="Metallo-hydrolase/oxidoreductase"/>
    <property type="match status" value="1"/>
</dbReference>
<dbReference type="EMBL" id="JAJLJH010000004">
    <property type="protein sequence ID" value="MCK9687410.1"/>
    <property type="molecule type" value="Genomic_DNA"/>
</dbReference>
<dbReference type="AlphaFoldDB" id="A0A9X2C3F6"/>
<dbReference type="RefSeq" id="WP_275683448.1">
    <property type="nucleotide sequence ID" value="NZ_JAJLJH010000004.1"/>
</dbReference>
<gene>
    <name evidence="4" type="ORF">LPC04_17025</name>
</gene>
<dbReference type="SMART" id="SM00849">
    <property type="entry name" value="Lactamase_B"/>
    <property type="match status" value="1"/>
</dbReference>
<comment type="caution">
    <text evidence="4">The sequence shown here is derived from an EMBL/GenBank/DDBJ whole genome shotgun (WGS) entry which is preliminary data.</text>
</comment>
<feature type="chain" id="PRO_5040831299" evidence="2">
    <location>
        <begin position="24"/>
        <end position="304"/>
    </location>
</feature>
<sequence length="304" mass="32537">MTRLAHSFAALTLGLCAALPALAQSDPDYSKIEIKTTQLAPDFWTLEGLGGRISVLAGPDGILLVDSQFAPLTDKLVAAIRRVSDKPIRFLVDTHVHPDHVGGNANFAKLGATIFARDQLRWRLEHPAAAADGTPGKPAAEEALPVVTYNASLSIHIDGEDVRLLPVEAAHTDGDTVISFPRHDILAVGDIYRSVGYPYADLANGGSLAGILEGLSEIVDRAGPTTKIIPGHGPIVTRDAVLAQRDLIVALRGRVQKLVEEGKTLDEIIAAHPTADFDAHVPQGTPATRDRFVTWVYKEVVANR</sequence>
<dbReference type="PANTHER" id="PTHR42951:SF4">
    <property type="entry name" value="ACYL-COENZYME A THIOESTERASE MBLAC2"/>
    <property type="match status" value="1"/>
</dbReference>
<keyword evidence="5" id="KW-1185">Reference proteome</keyword>
<name>A0A9X2C3F6_9BURK</name>
<protein>
    <submittedName>
        <fullName evidence="4">MBL fold metallo-hydrolase</fullName>
    </submittedName>
</protein>
<feature type="domain" description="Metallo-beta-lactamase" evidence="3">
    <location>
        <begin position="50"/>
        <end position="232"/>
    </location>
</feature>
<evidence type="ECO:0000259" key="3">
    <source>
        <dbReference type="SMART" id="SM00849"/>
    </source>
</evidence>
<dbReference type="CDD" id="cd16282">
    <property type="entry name" value="metallo-hydrolase-like_MBL-fold"/>
    <property type="match status" value="1"/>
</dbReference>
<evidence type="ECO:0000313" key="4">
    <source>
        <dbReference type="EMBL" id="MCK9687410.1"/>
    </source>
</evidence>
<accession>A0A9X2C3F6</accession>
<proteinExistence type="inferred from homology"/>
<comment type="similarity">
    <text evidence="1">Belongs to the metallo-beta-lactamase superfamily. Class-B beta-lactamase family.</text>
</comment>
<dbReference type="PANTHER" id="PTHR42951">
    <property type="entry name" value="METALLO-BETA-LACTAMASE DOMAIN-CONTAINING"/>
    <property type="match status" value="1"/>
</dbReference>
<dbReference type="InterPro" id="IPR001279">
    <property type="entry name" value="Metallo-B-lactamas"/>
</dbReference>
<keyword evidence="2" id="KW-0732">Signal</keyword>
<evidence type="ECO:0000313" key="5">
    <source>
        <dbReference type="Proteomes" id="UP001139353"/>
    </source>
</evidence>
<feature type="signal peptide" evidence="2">
    <location>
        <begin position="1"/>
        <end position="23"/>
    </location>
</feature>